<comment type="caution">
    <text evidence="2">The sequence shown here is derived from an EMBL/GenBank/DDBJ whole genome shotgun (WGS) entry which is preliminary data.</text>
</comment>
<feature type="domain" description="DUF4382" evidence="1">
    <location>
        <begin position="17"/>
        <end position="80"/>
    </location>
</feature>
<proteinExistence type="predicted"/>
<accession>T1CT55</accession>
<gene>
    <name evidence="2" type="ORF">B1A_05403</name>
</gene>
<evidence type="ECO:0000313" key="2">
    <source>
        <dbReference type="EMBL" id="EQD72545.1"/>
    </source>
</evidence>
<dbReference type="InterPro" id="IPR025491">
    <property type="entry name" value="DUF4382"/>
</dbReference>
<keyword evidence="2" id="KW-0449">Lipoprotein</keyword>
<organism evidence="2">
    <name type="scientific">mine drainage metagenome</name>
    <dbReference type="NCBI Taxonomy" id="410659"/>
    <lineage>
        <taxon>unclassified sequences</taxon>
        <taxon>metagenomes</taxon>
        <taxon>ecological metagenomes</taxon>
    </lineage>
</organism>
<reference evidence="2" key="2">
    <citation type="journal article" date="2014" name="ISME J.">
        <title>Microbial stratification in low pH oxic and suboxic macroscopic growths along an acid mine drainage.</title>
        <authorList>
            <person name="Mendez-Garcia C."/>
            <person name="Mesa V."/>
            <person name="Sprenger R.R."/>
            <person name="Richter M."/>
            <person name="Diez M.S."/>
            <person name="Solano J."/>
            <person name="Bargiela R."/>
            <person name="Golyshina O.V."/>
            <person name="Manteca A."/>
            <person name="Ramos J.L."/>
            <person name="Gallego J.R."/>
            <person name="Llorente I."/>
            <person name="Martins Dos Santos V.A."/>
            <person name="Jensen O.N."/>
            <person name="Pelaez A.I."/>
            <person name="Sanchez J."/>
            <person name="Ferrer M."/>
        </authorList>
    </citation>
    <scope>NUCLEOTIDE SEQUENCE</scope>
</reference>
<name>T1CT55_9ZZZZ</name>
<dbReference type="EMBL" id="AUZX01003933">
    <property type="protein sequence ID" value="EQD72545.1"/>
    <property type="molecule type" value="Genomic_DNA"/>
</dbReference>
<protein>
    <submittedName>
        <fullName evidence="2">Lipoprotein</fullName>
    </submittedName>
</protein>
<reference evidence="2" key="1">
    <citation type="submission" date="2013-08" db="EMBL/GenBank/DDBJ databases">
        <authorList>
            <person name="Mendez C."/>
            <person name="Richter M."/>
            <person name="Ferrer M."/>
            <person name="Sanchez J."/>
        </authorList>
    </citation>
    <scope>NUCLEOTIDE SEQUENCE</scope>
</reference>
<sequence length="203" mass="20472">MLLNVSASGTVANSYIEINGAQYPLVIPSGAQTGLKLVQGFTMTANQVANFTVDFMLQQSITAPPGQTSGGGTQDYLLKPALRLINNVQAGTISGTVALSTLQSISACLAGYSGSGPLPNAQVDIFSGTVTPSSTLTPVVEPEIALSSSGSYTYDQPFLLAGGYTVAVACSGTSSTGTSTVTFIPAAGTAATVTANQTTTVNF</sequence>
<evidence type="ECO:0000259" key="1">
    <source>
        <dbReference type="Pfam" id="PF14321"/>
    </source>
</evidence>
<dbReference type="AlphaFoldDB" id="T1CT55"/>
<dbReference type="Pfam" id="PF14321">
    <property type="entry name" value="DUF4382"/>
    <property type="match status" value="1"/>
</dbReference>